<dbReference type="RefSeq" id="WP_387907549.1">
    <property type="nucleotide sequence ID" value="NZ_JBIBEG010000010.1"/>
</dbReference>
<dbReference type="PANTHER" id="PTHR43132">
    <property type="entry name" value="ARSENICAL RESISTANCE OPERON REPRESSOR ARSR-RELATED"/>
    <property type="match status" value="1"/>
</dbReference>
<comment type="caution">
    <text evidence="5">The sequence shown here is derived from an EMBL/GenBank/DDBJ whole genome shotgun (WGS) entry which is preliminary data.</text>
</comment>
<reference evidence="5 6" key="1">
    <citation type="submission" date="2024-10" db="EMBL/GenBank/DDBJ databases">
        <title>The Natural Products Discovery Center: Release of the First 8490 Sequenced Strains for Exploring Actinobacteria Biosynthetic Diversity.</title>
        <authorList>
            <person name="Kalkreuter E."/>
            <person name="Kautsar S.A."/>
            <person name="Yang D."/>
            <person name="Bader C.D."/>
            <person name="Teijaro C.N."/>
            <person name="Fluegel L."/>
            <person name="Davis C.M."/>
            <person name="Simpson J.R."/>
            <person name="Lauterbach L."/>
            <person name="Steele A.D."/>
            <person name="Gui C."/>
            <person name="Meng S."/>
            <person name="Li G."/>
            <person name="Viehrig K."/>
            <person name="Ye F."/>
            <person name="Su P."/>
            <person name="Kiefer A.F."/>
            <person name="Nichols A."/>
            <person name="Cepeda A.J."/>
            <person name="Yan W."/>
            <person name="Fan B."/>
            <person name="Jiang Y."/>
            <person name="Adhikari A."/>
            <person name="Zheng C.-J."/>
            <person name="Schuster L."/>
            <person name="Cowan T.M."/>
            <person name="Smanski M.J."/>
            <person name="Chevrette M.G."/>
            <person name="De Carvalho L.P.S."/>
            <person name="Shen B."/>
        </authorList>
    </citation>
    <scope>NUCLEOTIDE SEQUENCE [LARGE SCALE GENOMIC DNA]</scope>
    <source>
        <strain evidence="5 6">NPDC012540</strain>
    </source>
</reference>
<keyword evidence="1" id="KW-0805">Transcription regulation</keyword>
<feature type="domain" description="HTH arsR-type" evidence="4">
    <location>
        <begin position="257"/>
        <end position="329"/>
    </location>
</feature>
<accession>A0ABW6XDZ5</accession>
<dbReference type="Gene3D" id="1.10.10.10">
    <property type="entry name" value="Winged helix-like DNA-binding domain superfamily/Winged helix DNA-binding domain"/>
    <property type="match status" value="1"/>
</dbReference>
<sequence length="329" mass="35807">MDLTSQELARLRLAPGLDLLWETALSLHLLQNRQAPLVFGAWRREVGAALRRSGLVSVTGALTRLCPDGSYFPDFLTPGRGDADLDTGLDRLLSTPRRRLRAELTRLHAHTGRPVPAGGNPLADGCPRALNRLGSALRAYHQVAVEPYLPAMRAQAAADRAVRADAVLSHGAEGLFQGYDHLPGWRYQEGRLRAPYPVERELSLGGRALTLVPAFFCVRAPLALVDEALPPVLVHPLSPAPGWLERARRDSHAPAAQLIGASRAELLRMLDRPMSTMEIAAALRLAPSTASRHATVLREAGLLLSRRQGVRVLHHRTLLGRAVLEGALK</sequence>
<evidence type="ECO:0000313" key="5">
    <source>
        <dbReference type="EMBL" id="MFF5899975.1"/>
    </source>
</evidence>
<proteinExistence type="predicted"/>
<dbReference type="SMART" id="SM00418">
    <property type="entry name" value="HTH_ARSR"/>
    <property type="match status" value="1"/>
</dbReference>
<dbReference type="InterPro" id="IPR001845">
    <property type="entry name" value="HTH_ArsR_DNA-bd_dom"/>
</dbReference>
<dbReference type="Pfam" id="PF12840">
    <property type="entry name" value="HTH_20"/>
    <property type="match status" value="1"/>
</dbReference>
<dbReference type="CDD" id="cd00090">
    <property type="entry name" value="HTH_ARSR"/>
    <property type="match status" value="1"/>
</dbReference>
<keyword evidence="6" id="KW-1185">Reference proteome</keyword>
<dbReference type="InterPro" id="IPR051011">
    <property type="entry name" value="Metal_resp_trans_reg"/>
</dbReference>
<dbReference type="Proteomes" id="UP001602322">
    <property type="component" value="Unassembled WGS sequence"/>
</dbReference>
<dbReference type="InterPro" id="IPR011991">
    <property type="entry name" value="ArsR-like_HTH"/>
</dbReference>
<gene>
    <name evidence="5" type="ORF">ACFY8O_29165</name>
</gene>
<evidence type="ECO:0000256" key="2">
    <source>
        <dbReference type="ARBA" id="ARBA00023125"/>
    </source>
</evidence>
<organism evidence="5 6">
    <name type="scientific">Streptomyces argenteolus</name>
    <dbReference type="NCBI Taxonomy" id="67274"/>
    <lineage>
        <taxon>Bacteria</taxon>
        <taxon>Bacillati</taxon>
        <taxon>Actinomycetota</taxon>
        <taxon>Actinomycetes</taxon>
        <taxon>Kitasatosporales</taxon>
        <taxon>Streptomycetaceae</taxon>
        <taxon>Streptomyces</taxon>
    </lineage>
</organism>
<evidence type="ECO:0000313" key="6">
    <source>
        <dbReference type="Proteomes" id="UP001602322"/>
    </source>
</evidence>
<dbReference type="SUPFAM" id="SSF46785">
    <property type="entry name" value="Winged helix' DNA-binding domain"/>
    <property type="match status" value="1"/>
</dbReference>
<name>A0ABW6XDZ5_9ACTN</name>
<dbReference type="InterPro" id="IPR036388">
    <property type="entry name" value="WH-like_DNA-bd_sf"/>
</dbReference>
<evidence type="ECO:0000256" key="3">
    <source>
        <dbReference type="ARBA" id="ARBA00023163"/>
    </source>
</evidence>
<keyword evidence="2" id="KW-0238">DNA-binding</keyword>
<keyword evidence="3" id="KW-0804">Transcription</keyword>
<protein>
    <submittedName>
        <fullName evidence="5">ArsR/SmtB family transcription factor</fullName>
    </submittedName>
</protein>
<evidence type="ECO:0000259" key="4">
    <source>
        <dbReference type="SMART" id="SM00418"/>
    </source>
</evidence>
<evidence type="ECO:0000256" key="1">
    <source>
        <dbReference type="ARBA" id="ARBA00023015"/>
    </source>
</evidence>
<dbReference type="PANTHER" id="PTHR43132:SF8">
    <property type="entry name" value="HTH-TYPE TRANSCRIPTIONAL REGULATOR KMTR"/>
    <property type="match status" value="1"/>
</dbReference>
<dbReference type="InterPro" id="IPR036390">
    <property type="entry name" value="WH_DNA-bd_sf"/>
</dbReference>
<dbReference type="EMBL" id="JBIBEG010000010">
    <property type="protein sequence ID" value="MFF5899975.1"/>
    <property type="molecule type" value="Genomic_DNA"/>
</dbReference>